<evidence type="ECO:0008006" key="4">
    <source>
        <dbReference type="Google" id="ProtNLM"/>
    </source>
</evidence>
<accession>A0A3N6PEL8</accession>
<feature type="compositionally biased region" description="Low complexity" evidence="1">
    <location>
        <begin position="400"/>
        <end position="414"/>
    </location>
</feature>
<dbReference type="SUPFAM" id="SSF55486">
    <property type="entry name" value="Metalloproteases ('zincins'), catalytic domain"/>
    <property type="match status" value="1"/>
</dbReference>
<gene>
    <name evidence="2" type="ORF">D5R40_11110</name>
</gene>
<organism evidence="2 3">
    <name type="scientific">Okeania hirsuta</name>
    <dbReference type="NCBI Taxonomy" id="1458930"/>
    <lineage>
        <taxon>Bacteria</taxon>
        <taxon>Bacillati</taxon>
        <taxon>Cyanobacteriota</taxon>
        <taxon>Cyanophyceae</taxon>
        <taxon>Oscillatoriophycideae</taxon>
        <taxon>Oscillatoriales</taxon>
        <taxon>Microcoleaceae</taxon>
        <taxon>Okeania</taxon>
    </lineage>
</organism>
<dbReference type="EMBL" id="RCBY01000049">
    <property type="protein sequence ID" value="RQH44983.1"/>
    <property type="molecule type" value="Genomic_DNA"/>
</dbReference>
<evidence type="ECO:0000256" key="1">
    <source>
        <dbReference type="SAM" id="MobiDB-lite"/>
    </source>
</evidence>
<sequence>MLMNTKEIINVGISKWWRTPTVTLSYIVWATISSTTAQAQVIDRYFTIQPIQVCNNAGVNCAPTPLFEAEVEKIYRQAGIAPLFLPTTQLDNTALLQTPGIATLDQPGNGQHPNPTTINAWFVEELETDPGFVLYGQAWLNANGVAINGTAVENFNGGNGRRDTLAHEIGHNFGLEHNNFGAGGANNLMTRGADRTVPDGLANIFPEGADLSQLTPEQITQIRSSPLLNQASQVIVDTNGSTPIDSDDFFLVEFQDGPAGVFLESLTLDLAPTNTFFDTIDNAPFSVFPGGDGSPFMVSNLNGINSAEIMLMGGNDSLDGTQELTLNFTPNSFTVGDSFRFGVDIDLFSSIDQFGATPEDLIGSLFSFTFSDGFGSQAEIENDLIANSIVPMNILTFNGQPMGGPQIPPGTITDPDPEPEQVSEPKNTIAILLIGLGGLYLHMKRRYSRA</sequence>
<protein>
    <recommendedName>
        <fullName evidence="4">PEP-CTERM sorting domain-containing protein</fullName>
    </recommendedName>
</protein>
<proteinExistence type="predicted"/>
<keyword evidence="3" id="KW-1185">Reference proteome</keyword>
<evidence type="ECO:0000313" key="3">
    <source>
        <dbReference type="Proteomes" id="UP000269154"/>
    </source>
</evidence>
<dbReference type="AlphaFoldDB" id="A0A3N6PEL8"/>
<name>A0A3N6PEL8_9CYAN</name>
<dbReference type="OrthoDB" id="531788at2"/>
<comment type="caution">
    <text evidence="2">The sequence shown here is derived from an EMBL/GenBank/DDBJ whole genome shotgun (WGS) entry which is preliminary data.</text>
</comment>
<dbReference type="Gene3D" id="3.40.390.10">
    <property type="entry name" value="Collagenase (Catalytic Domain)"/>
    <property type="match status" value="1"/>
</dbReference>
<evidence type="ECO:0000313" key="2">
    <source>
        <dbReference type="EMBL" id="RQH44983.1"/>
    </source>
</evidence>
<reference evidence="2 3" key="1">
    <citation type="journal article" date="2018" name="ACS Chem. Biol.">
        <title>Ketoreductase domain dysfunction expands chemodiversity: malyngamide biosynthesis in the cyanobacterium Okeania hirsuta.</title>
        <authorList>
            <person name="Moss N.A."/>
            <person name="Leao T."/>
            <person name="Rankin M."/>
            <person name="McCullough T.M."/>
            <person name="Qu P."/>
            <person name="Korobeynikov A."/>
            <person name="Smith J.L."/>
            <person name="Gerwick L."/>
            <person name="Gerwick W.H."/>
        </authorList>
    </citation>
    <scope>NUCLEOTIDE SEQUENCE [LARGE SCALE GENOMIC DNA]</scope>
    <source>
        <strain evidence="2 3">PAB10Feb10-1</strain>
    </source>
</reference>
<dbReference type="Proteomes" id="UP000269154">
    <property type="component" value="Unassembled WGS sequence"/>
</dbReference>
<feature type="region of interest" description="Disordered" evidence="1">
    <location>
        <begin position="400"/>
        <end position="423"/>
    </location>
</feature>
<dbReference type="InterPro" id="IPR024079">
    <property type="entry name" value="MetalloPept_cat_dom_sf"/>
</dbReference>
<dbReference type="Pfam" id="PF13582">
    <property type="entry name" value="Reprolysin_3"/>
    <property type="match status" value="1"/>
</dbReference>
<dbReference type="GO" id="GO:0008237">
    <property type="term" value="F:metallopeptidase activity"/>
    <property type="evidence" value="ECO:0007669"/>
    <property type="project" value="InterPro"/>
</dbReference>